<dbReference type="SUPFAM" id="SSF56219">
    <property type="entry name" value="DNase I-like"/>
    <property type="match status" value="1"/>
</dbReference>
<dbReference type="AlphaFoldDB" id="A0A4C1WPJ9"/>
<evidence type="ECO:0000313" key="2">
    <source>
        <dbReference type="EMBL" id="GBP52923.1"/>
    </source>
</evidence>
<sequence length="373" mass="42158">MDKRGGLRVGQINLGGSVVATRELPETARRLGLDLVLVQEQYTSADNIIQTGTTPKAGIMVTRTNLTLTALAHLSTQHCMVAHVGPSDLYVISGYFQYSDRIDPYLEHLGSVLNALRGKRVIVGVDSNVHSPMWHCERRQYTGRGAEAEHRRQQMECFIAERSLMLHNCEGQPATFAGARGESNIDLTLSTRGVAVNDWSVLEDASVSDHRLIVYRVDGVVRSATCAEPMEEPVRFRDRGVDWDVFERTVQMRVGRIRWGAPAAKVAGSFTDVIIRSARECLGVIRPRSFYGYEWWNEELNRMRGETAKKRKVWQRTKARGGDRELEARLVYLRARAAYRRRMREIQTAYFRQIAESGNVDPGVLPIGRPRAM</sequence>
<dbReference type="InterPro" id="IPR005135">
    <property type="entry name" value="Endo/exonuclease/phosphatase"/>
</dbReference>
<dbReference type="InterPro" id="IPR036691">
    <property type="entry name" value="Endo/exonu/phosph_ase_sf"/>
</dbReference>
<gene>
    <name evidence="2" type="ORF">EVAR_47578_1</name>
</gene>
<dbReference type="Gene3D" id="3.60.10.10">
    <property type="entry name" value="Endonuclease/exonuclease/phosphatase"/>
    <property type="match status" value="1"/>
</dbReference>
<dbReference type="Pfam" id="PF14529">
    <property type="entry name" value="Exo_endo_phos_2"/>
    <property type="match status" value="1"/>
</dbReference>
<dbReference type="GO" id="GO:0003824">
    <property type="term" value="F:catalytic activity"/>
    <property type="evidence" value="ECO:0007669"/>
    <property type="project" value="InterPro"/>
</dbReference>
<reference evidence="2 3" key="1">
    <citation type="journal article" date="2019" name="Commun. Biol.">
        <title>The bagworm genome reveals a unique fibroin gene that provides high tensile strength.</title>
        <authorList>
            <person name="Kono N."/>
            <person name="Nakamura H."/>
            <person name="Ohtoshi R."/>
            <person name="Tomita M."/>
            <person name="Numata K."/>
            <person name="Arakawa K."/>
        </authorList>
    </citation>
    <scope>NUCLEOTIDE SEQUENCE [LARGE SCALE GENOMIC DNA]</scope>
</reference>
<protein>
    <submittedName>
        <fullName evidence="2">Retrovirus-related Pol polyprotein from type-1 retrotransposable element R1</fullName>
    </submittedName>
</protein>
<name>A0A4C1WPJ9_EUMVA</name>
<dbReference type="Proteomes" id="UP000299102">
    <property type="component" value="Unassembled WGS sequence"/>
</dbReference>
<proteinExistence type="predicted"/>
<keyword evidence="3" id="KW-1185">Reference proteome</keyword>
<evidence type="ECO:0000313" key="3">
    <source>
        <dbReference type="Proteomes" id="UP000299102"/>
    </source>
</evidence>
<evidence type="ECO:0000259" key="1">
    <source>
        <dbReference type="Pfam" id="PF14529"/>
    </source>
</evidence>
<accession>A0A4C1WPJ9</accession>
<organism evidence="2 3">
    <name type="scientific">Eumeta variegata</name>
    <name type="common">Bagworm moth</name>
    <name type="synonym">Eumeta japonica</name>
    <dbReference type="NCBI Taxonomy" id="151549"/>
    <lineage>
        <taxon>Eukaryota</taxon>
        <taxon>Metazoa</taxon>
        <taxon>Ecdysozoa</taxon>
        <taxon>Arthropoda</taxon>
        <taxon>Hexapoda</taxon>
        <taxon>Insecta</taxon>
        <taxon>Pterygota</taxon>
        <taxon>Neoptera</taxon>
        <taxon>Endopterygota</taxon>
        <taxon>Lepidoptera</taxon>
        <taxon>Glossata</taxon>
        <taxon>Ditrysia</taxon>
        <taxon>Tineoidea</taxon>
        <taxon>Psychidae</taxon>
        <taxon>Oiketicinae</taxon>
        <taxon>Eumeta</taxon>
    </lineage>
</organism>
<dbReference type="OrthoDB" id="7382669at2759"/>
<feature type="domain" description="Endonuclease/exonuclease/phosphatase" evidence="1">
    <location>
        <begin position="89"/>
        <end position="213"/>
    </location>
</feature>
<comment type="caution">
    <text evidence="2">The sequence shown here is derived from an EMBL/GenBank/DDBJ whole genome shotgun (WGS) entry which is preliminary data.</text>
</comment>
<dbReference type="EMBL" id="BGZK01000612">
    <property type="protein sequence ID" value="GBP52923.1"/>
    <property type="molecule type" value="Genomic_DNA"/>
</dbReference>